<feature type="transmembrane region" description="Helical" evidence="10">
    <location>
        <begin position="174"/>
        <end position="190"/>
    </location>
</feature>
<evidence type="ECO:0000313" key="11">
    <source>
        <dbReference type="EMBL" id="XAE45097.1"/>
    </source>
</evidence>
<sequence>MHDAVPAFALPLLAAIALLSYGIGSVPFGLLLAQFGGAGDIRRIGSGNIGATNVLRTGRRGLAAATLLLDGAKGAFAVACGFILSPFHTEQAMAVAAIFAVLGHCFPVWLKFHGGKGVATGLGAALALDWRVGLACCAIWLAVARLTRISSAGALSAFVALPVLLTLLNGGDPGAPIPLAGLLIAVLALARHHGNIRRLLSGAEPRIGRKTP</sequence>
<keyword evidence="8 10" id="KW-0594">Phospholipid biosynthesis</keyword>
<reference evidence="11 12" key="1">
    <citation type="submission" date="2024-04" db="EMBL/GenBank/DDBJ databases">
        <title>Complete genome sequence of Nguyenibacter vanlangesis HBCM-1154, a strain capable of nitrogen fixation, IAA production, and phosphorus solubilization isolated from sugarcane soil.</title>
        <authorList>
            <person name="MY HANH P."/>
        </authorList>
    </citation>
    <scope>NUCLEOTIDE SEQUENCE [LARGE SCALE GENOMIC DNA]</scope>
    <source>
        <strain evidence="11 12">HBCM 1154</strain>
    </source>
</reference>
<evidence type="ECO:0000256" key="1">
    <source>
        <dbReference type="ARBA" id="ARBA00022475"/>
    </source>
</evidence>
<evidence type="ECO:0000256" key="5">
    <source>
        <dbReference type="ARBA" id="ARBA00022989"/>
    </source>
</evidence>
<organism evidence="11 12">
    <name type="scientific">Nguyenibacter vanlangensis</name>
    <dbReference type="NCBI Taxonomy" id="1216886"/>
    <lineage>
        <taxon>Bacteria</taxon>
        <taxon>Pseudomonadati</taxon>
        <taxon>Pseudomonadota</taxon>
        <taxon>Alphaproteobacteria</taxon>
        <taxon>Acetobacterales</taxon>
        <taxon>Acetobacteraceae</taxon>
        <taxon>Nguyenibacter</taxon>
    </lineage>
</organism>
<comment type="subunit">
    <text evidence="10">Probably interacts with PlsX.</text>
</comment>
<dbReference type="EC" id="2.3.1.275" evidence="10"/>
<dbReference type="PANTHER" id="PTHR30309:SF0">
    <property type="entry name" value="GLYCEROL-3-PHOSPHATE ACYLTRANSFERASE-RELATED"/>
    <property type="match status" value="1"/>
</dbReference>
<keyword evidence="9 10" id="KW-1208">Phospholipid metabolism</keyword>
<evidence type="ECO:0000256" key="8">
    <source>
        <dbReference type="ARBA" id="ARBA00023209"/>
    </source>
</evidence>
<evidence type="ECO:0000256" key="2">
    <source>
        <dbReference type="ARBA" id="ARBA00022516"/>
    </source>
</evidence>
<evidence type="ECO:0000256" key="3">
    <source>
        <dbReference type="ARBA" id="ARBA00022679"/>
    </source>
</evidence>
<feature type="transmembrane region" description="Helical" evidence="10">
    <location>
        <begin position="92"/>
        <end position="110"/>
    </location>
</feature>
<dbReference type="EMBL" id="CP152276">
    <property type="protein sequence ID" value="XAE45097.1"/>
    <property type="molecule type" value="Genomic_DNA"/>
</dbReference>
<keyword evidence="11" id="KW-0012">Acyltransferase</keyword>
<keyword evidence="2 10" id="KW-0444">Lipid biosynthesis</keyword>
<comment type="catalytic activity">
    <reaction evidence="10">
        <text>an acyl phosphate + sn-glycerol 3-phosphate = a 1-acyl-sn-glycero-3-phosphate + phosphate</text>
        <dbReference type="Rhea" id="RHEA:34075"/>
        <dbReference type="ChEBI" id="CHEBI:43474"/>
        <dbReference type="ChEBI" id="CHEBI:57597"/>
        <dbReference type="ChEBI" id="CHEBI:57970"/>
        <dbReference type="ChEBI" id="CHEBI:59918"/>
        <dbReference type="EC" id="2.3.1.275"/>
    </reaction>
</comment>
<keyword evidence="7 10" id="KW-0472">Membrane</keyword>
<keyword evidence="3 10" id="KW-0808">Transferase</keyword>
<dbReference type="Proteomes" id="UP001449795">
    <property type="component" value="Chromosome"/>
</dbReference>
<dbReference type="SMART" id="SM01207">
    <property type="entry name" value="G3P_acyltransf"/>
    <property type="match status" value="1"/>
</dbReference>
<dbReference type="HAMAP" id="MF_01043">
    <property type="entry name" value="PlsY"/>
    <property type="match status" value="1"/>
</dbReference>
<keyword evidence="12" id="KW-1185">Reference proteome</keyword>
<comment type="pathway">
    <text evidence="10">Lipid metabolism; phospholipid metabolism.</text>
</comment>
<dbReference type="Pfam" id="PF02660">
    <property type="entry name" value="G3P_acyltransf"/>
    <property type="match status" value="1"/>
</dbReference>
<keyword evidence="5 10" id="KW-1133">Transmembrane helix</keyword>
<keyword evidence="4 10" id="KW-0812">Transmembrane</keyword>
<name>A0ABZ3DB69_9PROT</name>
<evidence type="ECO:0000313" key="12">
    <source>
        <dbReference type="Proteomes" id="UP001449795"/>
    </source>
</evidence>
<dbReference type="PANTHER" id="PTHR30309">
    <property type="entry name" value="INNER MEMBRANE PROTEIN YGIH"/>
    <property type="match status" value="1"/>
</dbReference>
<evidence type="ECO:0000256" key="4">
    <source>
        <dbReference type="ARBA" id="ARBA00022692"/>
    </source>
</evidence>
<dbReference type="GO" id="GO:0004366">
    <property type="term" value="F:glycerol-3-phosphate O-acyltransferase activity"/>
    <property type="evidence" value="ECO:0007669"/>
    <property type="project" value="UniProtKB-EC"/>
</dbReference>
<evidence type="ECO:0000256" key="10">
    <source>
        <dbReference type="HAMAP-Rule" id="MF_01043"/>
    </source>
</evidence>
<evidence type="ECO:0000256" key="6">
    <source>
        <dbReference type="ARBA" id="ARBA00023098"/>
    </source>
</evidence>
<comment type="function">
    <text evidence="10">Catalyzes the transfer of an acyl group from acyl-phosphate (acyl-PO(4)) to glycerol-3-phosphate (G3P) to form lysophosphatidic acid (LPA). This enzyme utilizes acyl-phosphate as fatty acyl donor, but not acyl-CoA or acyl-ACP.</text>
</comment>
<dbReference type="RefSeq" id="WP_342630247.1">
    <property type="nucleotide sequence ID" value="NZ_CP152276.1"/>
</dbReference>
<gene>
    <name evidence="10 11" type="primary">plsY</name>
    <name evidence="11" type="ORF">AAC691_15870</name>
</gene>
<comment type="similarity">
    <text evidence="10">Belongs to the PlsY family.</text>
</comment>
<accession>A0ABZ3DB69</accession>
<evidence type="ECO:0000256" key="7">
    <source>
        <dbReference type="ARBA" id="ARBA00023136"/>
    </source>
</evidence>
<protein>
    <recommendedName>
        <fullName evidence="10">Glycerol-3-phosphate acyltransferase</fullName>
    </recommendedName>
    <alternativeName>
        <fullName evidence="10">Acyl-PO4 G3P acyltransferase</fullName>
    </alternativeName>
    <alternativeName>
        <fullName evidence="10">Acyl-phosphate--glycerol-3-phosphate acyltransferase</fullName>
    </alternativeName>
    <alternativeName>
        <fullName evidence="10">G3P acyltransferase</fullName>
        <shortName evidence="10">GPAT</shortName>
        <ecNumber evidence="10">2.3.1.275</ecNumber>
    </alternativeName>
    <alternativeName>
        <fullName evidence="10">Lysophosphatidic acid synthase</fullName>
        <shortName evidence="10">LPA synthase</shortName>
    </alternativeName>
</protein>
<comment type="subcellular location">
    <subcellularLocation>
        <location evidence="10">Cell membrane</location>
        <topology evidence="10">Multi-pass membrane protein</topology>
    </subcellularLocation>
</comment>
<evidence type="ECO:0000256" key="9">
    <source>
        <dbReference type="ARBA" id="ARBA00023264"/>
    </source>
</evidence>
<feature type="transmembrane region" description="Helical" evidence="10">
    <location>
        <begin position="149"/>
        <end position="168"/>
    </location>
</feature>
<feature type="transmembrane region" description="Helical" evidence="10">
    <location>
        <begin position="122"/>
        <end position="142"/>
    </location>
</feature>
<keyword evidence="6 10" id="KW-0443">Lipid metabolism</keyword>
<dbReference type="InterPro" id="IPR003811">
    <property type="entry name" value="G3P_acylTferase_PlsY"/>
</dbReference>
<keyword evidence="1 10" id="KW-1003">Cell membrane</keyword>
<proteinExistence type="inferred from homology"/>
<feature type="transmembrane region" description="Helical" evidence="10">
    <location>
        <begin position="62"/>
        <end position="85"/>
    </location>
</feature>
<dbReference type="NCBIfam" id="TIGR00023">
    <property type="entry name" value="glycerol-3-phosphate 1-O-acyltransferase PlsY"/>
    <property type="match status" value="1"/>
</dbReference>